<dbReference type="EMBL" id="QNRQ01000010">
    <property type="protein sequence ID" value="RBP37127.1"/>
    <property type="molecule type" value="Genomic_DNA"/>
</dbReference>
<keyword evidence="2" id="KW-0805">Transcription regulation</keyword>
<keyword evidence="5" id="KW-0472">Membrane</keyword>
<evidence type="ECO:0000313" key="7">
    <source>
        <dbReference type="EMBL" id="RBP37127.1"/>
    </source>
</evidence>
<dbReference type="SUPFAM" id="SSF53850">
    <property type="entry name" value="Periplasmic binding protein-like II"/>
    <property type="match status" value="1"/>
</dbReference>
<accession>A0A366H524</accession>
<sequence length="241" mass="26561">MLVRDSPNLLSKFRVNSGFQRVPPPAIMIPEPLQIAVSSGALMPPLAALLAWQRAEEPETPVRLVETTVENQLRGVEDGRYCAGLSLDGRKRISSLEIAVLWEDVLAAAVSVRSPLLAFSKIPIAQAAQYPLVLMDMEDHAVVSQQVERLLVCPQIKPPSQEWVRSFDMMALLVAAGYGIGFGAMSRIVALQPMGIVMRPLAGEPIPVHTHLVLRQTEPSPAVRRLIKRARAIGETEWLRR</sequence>
<feature type="transmembrane region" description="Helical" evidence="5">
    <location>
        <begin position="169"/>
        <end position="190"/>
    </location>
</feature>
<dbReference type="AlphaFoldDB" id="A0A366H524"/>
<gene>
    <name evidence="7" type="ORF">DFR37_11080</name>
</gene>
<evidence type="ECO:0000313" key="8">
    <source>
        <dbReference type="Proteomes" id="UP000253628"/>
    </source>
</evidence>
<evidence type="ECO:0000256" key="3">
    <source>
        <dbReference type="ARBA" id="ARBA00023125"/>
    </source>
</evidence>
<organism evidence="7 8">
    <name type="scientific">Eoetvoesiella caeni</name>
    <dbReference type="NCBI Taxonomy" id="645616"/>
    <lineage>
        <taxon>Bacteria</taxon>
        <taxon>Pseudomonadati</taxon>
        <taxon>Pseudomonadota</taxon>
        <taxon>Betaproteobacteria</taxon>
        <taxon>Burkholderiales</taxon>
        <taxon>Alcaligenaceae</taxon>
        <taxon>Eoetvoesiella</taxon>
    </lineage>
</organism>
<dbReference type="GO" id="GO:0003677">
    <property type="term" value="F:DNA binding"/>
    <property type="evidence" value="ECO:0007669"/>
    <property type="project" value="UniProtKB-KW"/>
</dbReference>
<dbReference type="PANTHER" id="PTHR30346:SF0">
    <property type="entry name" value="HCA OPERON TRANSCRIPTIONAL ACTIVATOR HCAR"/>
    <property type="match status" value="1"/>
</dbReference>
<keyword evidence="8" id="KW-1185">Reference proteome</keyword>
<dbReference type="PANTHER" id="PTHR30346">
    <property type="entry name" value="TRANSCRIPTIONAL DUAL REGULATOR HCAR-RELATED"/>
    <property type="match status" value="1"/>
</dbReference>
<dbReference type="OrthoDB" id="9178873at2"/>
<keyword evidence="5" id="KW-1133">Transmembrane helix</keyword>
<reference evidence="7 8" key="1">
    <citation type="submission" date="2018-06" db="EMBL/GenBank/DDBJ databases">
        <title>Genomic Encyclopedia of Type Strains, Phase IV (KMG-IV): sequencing the most valuable type-strain genomes for metagenomic binning, comparative biology and taxonomic classification.</title>
        <authorList>
            <person name="Goeker M."/>
        </authorList>
    </citation>
    <scope>NUCLEOTIDE SEQUENCE [LARGE SCALE GENOMIC DNA]</scope>
    <source>
        <strain evidence="7 8">DSM 25520</strain>
    </source>
</reference>
<dbReference type="Proteomes" id="UP000253628">
    <property type="component" value="Unassembled WGS sequence"/>
</dbReference>
<evidence type="ECO:0000259" key="6">
    <source>
        <dbReference type="Pfam" id="PF03466"/>
    </source>
</evidence>
<dbReference type="GO" id="GO:0003700">
    <property type="term" value="F:DNA-binding transcription factor activity"/>
    <property type="evidence" value="ECO:0007669"/>
    <property type="project" value="TreeGrafter"/>
</dbReference>
<evidence type="ECO:0000256" key="4">
    <source>
        <dbReference type="ARBA" id="ARBA00023163"/>
    </source>
</evidence>
<feature type="domain" description="LysR substrate-binding" evidence="6">
    <location>
        <begin position="33"/>
        <end position="231"/>
    </location>
</feature>
<name>A0A366H524_9BURK</name>
<proteinExistence type="inferred from homology"/>
<comment type="caution">
    <text evidence="7">The sequence shown here is derived from an EMBL/GenBank/DDBJ whole genome shotgun (WGS) entry which is preliminary data.</text>
</comment>
<evidence type="ECO:0000256" key="1">
    <source>
        <dbReference type="ARBA" id="ARBA00009437"/>
    </source>
</evidence>
<keyword evidence="4" id="KW-0804">Transcription</keyword>
<dbReference type="Gene3D" id="3.40.190.10">
    <property type="entry name" value="Periplasmic binding protein-like II"/>
    <property type="match status" value="2"/>
</dbReference>
<dbReference type="Pfam" id="PF03466">
    <property type="entry name" value="LysR_substrate"/>
    <property type="match status" value="1"/>
</dbReference>
<keyword evidence="3" id="KW-0238">DNA-binding</keyword>
<dbReference type="GO" id="GO:0032993">
    <property type="term" value="C:protein-DNA complex"/>
    <property type="evidence" value="ECO:0007669"/>
    <property type="project" value="TreeGrafter"/>
</dbReference>
<comment type="similarity">
    <text evidence="1">Belongs to the LysR transcriptional regulatory family.</text>
</comment>
<evidence type="ECO:0000256" key="2">
    <source>
        <dbReference type="ARBA" id="ARBA00023015"/>
    </source>
</evidence>
<protein>
    <submittedName>
        <fullName evidence="7">LysR substrate binding domain-containing protein</fullName>
    </submittedName>
</protein>
<dbReference type="InterPro" id="IPR005119">
    <property type="entry name" value="LysR_subst-bd"/>
</dbReference>
<keyword evidence="5" id="KW-0812">Transmembrane</keyword>
<evidence type="ECO:0000256" key="5">
    <source>
        <dbReference type="SAM" id="Phobius"/>
    </source>
</evidence>